<feature type="transmembrane region" description="Helical" evidence="1">
    <location>
        <begin position="314"/>
        <end position="331"/>
    </location>
</feature>
<feature type="transmembrane region" description="Helical" evidence="1">
    <location>
        <begin position="370"/>
        <end position="392"/>
    </location>
</feature>
<evidence type="ECO:0000313" key="3">
    <source>
        <dbReference type="Proteomes" id="UP000178943"/>
    </source>
</evidence>
<dbReference type="Proteomes" id="UP000178943">
    <property type="component" value="Unassembled WGS sequence"/>
</dbReference>
<feature type="transmembrane region" description="Helical" evidence="1">
    <location>
        <begin position="223"/>
        <end position="239"/>
    </location>
</feature>
<keyword evidence="1" id="KW-1133">Transmembrane helix</keyword>
<feature type="transmembrane region" description="Helical" evidence="1">
    <location>
        <begin position="21"/>
        <end position="39"/>
    </location>
</feature>
<gene>
    <name evidence="2" type="ORF">A2Y62_10730</name>
</gene>
<dbReference type="EMBL" id="MFGW01000074">
    <property type="protein sequence ID" value="OGF67025.1"/>
    <property type="molecule type" value="Genomic_DNA"/>
</dbReference>
<evidence type="ECO:0000313" key="2">
    <source>
        <dbReference type="EMBL" id="OGF67025.1"/>
    </source>
</evidence>
<accession>A0A1F5VUG5</accession>
<feature type="transmembrane region" description="Helical" evidence="1">
    <location>
        <begin position="143"/>
        <end position="164"/>
    </location>
</feature>
<dbReference type="STRING" id="1817863.A2Y62_10730"/>
<feature type="transmembrane region" description="Helical" evidence="1">
    <location>
        <begin position="427"/>
        <end position="444"/>
    </location>
</feature>
<protein>
    <recommendedName>
        <fullName evidence="4">Glycosyltransferase RgtA/B/C/D-like domain-containing protein</fullName>
    </recommendedName>
</protein>
<name>A0A1F5VUG5_9BACT</name>
<keyword evidence="1" id="KW-0472">Membrane</keyword>
<dbReference type="Gene3D" id="3.40.50.12610">
    <property type="match status" value="1"/>
</dbReference>
<organism evidence="2 3">
    <name type="scientific">Candidatus Fischerbacteria bacterium RBG_13_37_8</name>
    <dbReference type="NCBI Taxonomy" id="1817863"/>
    <lineage>
        <taxon>Bacteria</taxon>
        <taxon>Candidatus Fischeribacteriota</taxon>
    </lineage>
</organism>
<comment type="caution">
    <text evidence="2">The sequence shown here is derived from an EMBL/GenBank/DDBJ whole genome shotgun (WGS) entry which is preliminary data.</text>
</comment>
<feature type="transmembrane region" description="Helical" evidence="1">
    <location>
        <begin position="277"/>
        <end position="302"/>
    </location>
</feature>
<evidence type="ECO:0000256" key="1">
    <source>
        <dbReference type="SAM" id="Phobius"/>
    </source>
</evidence>
<reference evidence="2 3" key="1">
    <citation type="journal article" date="2016" name="Nat. Commun.">
        <title>Thousands of microbial genomes shed light on interconnected biogeochemical processes in an aquifer system.</title>
        <authorList>
            <person name="Anantharaman K."/>
            <person name="Brown C.T."/>
            <person name="Hug L.A."/>
            <person name="Sharon I."/>
            <person name="Castelle C.J."/>
            <person name="Probst A.J."/>
            <person name="Thomas B.C."/>
            <person name="Singh A."/>
            <person name="Wilkins M.J."/>
            <person name="Karaoz U."/>
            <person name="Brodie E.L."/>
            <person name="Williams K.H."/>
            <person name="Hubbard S.S."/>
            <person name="Banfield J.F."/>
        </authorList>
    </citation>
    <scope>NUCLEOTIDE SEQUENCE [LARGE SCALE GENOMIC DNA]</scope>
</reference>
<dbReference type="AlphaFoldDB" id="A0A1F5VUG5"/>
<evidence type="ECO:0008006" key="4">
    <source>
        <dbReference type="Google" id="ProtNLM"/>
    </source>
</evidence>
<feature type="transmembrane region" description="Helical" evidence="1">
    <location>
        <begin position="404"/>
        <end position="421"/>
    </location>
</feature>
<feature type="transmembrane region" description="Helical" evidence="1">
    <location>
        <begin position="114"/>
        <end position="136"/>
    </location>
</feature>
<feature type="transmembrane region" description="Helical" evidence="1">
    <location>
        <begin position="456"/>
        <end position="476"/>
    </location>
</feature>
<proteinExistence type="predicted"/>
<sequence>MKERKKKKTEIIAHHSLWNRRLQVVFLFIAVAVMLYPRILLFTEFFSESQVTYRSPDSCYHVRRIEFIAHHNMTLPFPDPLLAYPEGATPIWSPLYDWISALPSFILGWGQPSAWLVMISAGFVSVIFGMGELLLIGIFMYRILRNAGIAIFSAFLAGISNYQICYTSLESIDHNSLLGMLLAWSFLQLYNFLTMERDKKPWKVTGLTALMIALFFWTWPGAYIHVFIIGAMLFFAIVASRKFHLFFPAFYTFGLASVLVLPLAFLNNRFSINMLSYQHVSFLAVLFLVLIASCFCLLHFAVMFRQRKNTRTSVIILLLFLFIILFSAWLYEPFRAGLSFASGQDRWLSTVVESKSLFIEELGDERLFSFYRVSINLTFISIIFPLAFLLLFTNELSVLKEHSVILVVSSIILFVLCAFQQKYVFEFMLPYSMISAIFIEWLYRKLIKRYSPSAQKYPIGVLLTVILMIGIAMYPVKENFVNISGKFASFRASIHAYKWLKDNAYAEKMDINSKVTPTKGVMSPWQLGHHVQLYAGLPTVADNFGYVFMDRNLWQGFSDMAAFYLAEDEEHAFSIAQKYKCAYILVPHALMFEDYPLLAGEDTKDYFQYSTYEKDGEKRIRIIPTAHFLNTIGARLSMGERNNSGKNSQLLKHFRLIYELPGPEITGQPVSASSLKIYAVANNINIFQEE</sequence>
<keyword evidence="1" id="KW-0812">Transmembrane</keyword>
<feature type="transmembrane region" description="Helical" evidence="1">
    <location>
        <begin position="246"/>
        <end position="265"/>
    </location>
</feature>